<dbReference type="Proteomes" id="UP000275719">
    <property type="component" value="Unassembled WGS sequence"/>
</dbReference>
<dbReference type="OrthoDB" id="9797795at2"/>
<dbReference type="AlphaFoldDB" id="A0A3P3W4E7"/>
<dbReference type="EMBL" id="RQVQ01000030">
    <property type="protein sequence ID" value="RRJ89288.1"/>
    <property type="molecule type" value="Genomic_DNA"/>
</dbReference>
<keyword evidence="1" id="KW-0328">Glycosyltransferase</keyword>
<dbReference type="PANTHER" id="PTHR30160:SF7">
    <property type="entry name" value="ADP-HEPTOSE--LPS HEPTOSYLTRANSFERASE 2"/>
    <property type="match status" value="1"/>
</dbReference>
<dbReference type="PANTHER" id="PTHR30160">
    <property type="entry name" value="TETRAACYLDISACCHARIDE 4'-KINASE-RELATED"/>
    <property type="match status" value="1"/>
</dbReference>
<dbReference type="CDD" id="cd03789">
    <property type="entry name" value="GT9_LPS_heptosyltransferase"/>
    <property type="match status" value="1"/>
</dbReference>
<gene>
    <name evidence="3" type="ORF">EG240_12050</name>
</gene>
<evidence type="ECO:0000313" key="4">
    <source>
        <dbReference type="Proteomes" id="UP000275719"/>
    </source>
</evidence>
<evidence type="ECO:0000313" key="3">
    <source>
        <dbReference type="EMBL" id="RRJ89288.1"/>
    </source>
</evidence>
<dbReference type="GO" id="GO:0005829">
    <property type="term" value="C:cytosol"/>
    <property type="evidence" value="ECO:0007669"/>
    <property type="project" value="TreeGrafter"/>
</dbReference>
<dbReference type="Gene3D" id="3.40.50.2000">
    <property type="entry name" value="Glycogen Phosphorylase B"/>
    <property type="match status" value="2"/>
</dbReference>
<keyword evidence="2 3" id="KW-0808">Transferase</keyword>
<organism evidence="3 4">
    <name type="scientific">Paenimyroides tangerinum</name>
    <dbReference type="NCBI Taxonomy" id="2488728"/>
    <lineage>
        <taxon>Bacteria</taxon>
        <taxon>Pseudomonadati</taxon>
        <taxon>Bacteroidota</taxon>
        <taxon>Flavobacteriia</taxon>
        <taxon>Flavobacteriales</taxon>
        <taxon>Flavobacteriaceae</taxon>
        <taxon>Paenimyroides</taxon>
    </lineage>
</organism>
<dbReference type="InterPro" id="IPR002201">
    <property type="entry name" value="Glyco_trans_9"/>
</dbReference>
<protein>
    <submittedName>
        <fullName evidence="3">Lipopolysaccharide heptosyltransferase family protein</fullName>
    </submittedName>
</protein>
<dbReference type="SUPFAM" id="SSF53756">
    <property type="entry name" value="UDP-Glycosyltransferase/glycogen phosphorylase"/>
    <property type="match status" value="1"/>
</dbReference>
<evidence type="ECO:0000256" key="2">
    <source>
        <dbReference type="ARBA" id="ARBA00022679"/>
    </source>
</evidence>
<dbReference type="Pfam" id="PF01075">
    <property type="entry name" value="Glyco_transf_9"/>
    <property type="match status" value="1"/>
</dbReference>
<name>A0A3P3W4E7_9FLAO</name>
<dbReference type="GO" id="GO:0008713">
    <property type="term" value="F:ADP-heptose-lipopolysaccharide heptosyltransferase activity"/>
    <property type="evidence" value="ECO:0007669"/>
    <property type="project" value="TreeGrafter"/>
</dbReference>
<proteinExistence type="predicted"/>
<accession>A0A3P3W4E7</accession>
<comment type="caution">
    <text evidence="3">The sequence shown here is derived from an EMBL/GenBank/DDBJ whole genome shotgun (WGS) entry which is preliminary data.</text>
</comment>
<reference evidence="3 4" key="1">
    <citation type="submission" date="2018-11" db="EMBL/GenBank/DDBJ databases">
        <title>Flavobacterium sp. nov., YIM 102701-2 draft genome.</title>
        <authorList>
            <person name="Li G."/>
            <person name="Jiang Y."/>
        </authorList>
    </citation>
    <scope>NUCLEOTIDE SEQUENCE [LARGE SCALE GENOMIC DNA]</scope>
    <source>
        <strain evidence="3 4">YIM 102701-2</strain>
    </source>
</reference>
<dbReference type="InterPro" id="IPR051199">
    <property type="entry name" value="LPS_LOS_Heptosyltrfase"/>
</dbReference>
<keyword evidence="4" id="KW-1185">Reference proteome</keyword>
<evidence type="ECO:0000256" key="1">
    <source>
        <dbReference type="ARBA" id="ARBA00022676"/>
    </source>
</evidence>
<sequence>MSLLKKVNIFRRGLMKGITKNIGESKLITNGEQINKEEVKRILITRPNHRLGNQLLITPLIQELTATFPNAKIDLFLKGGVGNILFENYTQVDQKINLPKKHFKELGKYIGGWFRLKKYNYDIVINVAKNSSSGRLSTKLANSKYKFFGLDESEFTHKFENLNHIAKFPVYSFRESISHLGLEPNLSTVPPLKMMLSKEEIAKGKIDLAKLKEKDAKTIALFTFATGAKCYSKEWWSTFYNDLKTTLPDYNIIEVLPVENVSQLDFSIPHYYSKDVREICGFFANCDVFIGADSGIMHLATASGVPTLGLFSVTQPDTYQPYGNHSKGINTNTTSNAEIIQDAKQILEL</sequence>
<dbReference type="RefSeq" id="WP_125019642.1">
    <property type="nucleotide sequence ID" value="NZ_RQVQ01000030.1"/>
</dbReference>
<dbReference type="GO" id="GO:0009244">
    <property type="term" value="P:lipopolysaccharide core region biosynthetic process"/>
    <property type="evidence" value="ECO:0007669"/>
    <property type="project" value="TreeGrafter"/>
</dbReference>